<feature type="non-terminal residue" evidence="3">
    <location>
        <position position="320"/>
    </location>
</feature>
<dbReference type="Pfam" id="PF14226">
    <property type="entry name" value="DIOX_N"/>
    <property type="match status" value="1"/>
</dbReference>
<accession>A0A8J5K4M0</accession>
<organism evidence="3 4">
    <name type="scientific">Homarus americanus</name>
    <name type="common">American lobster</name>
    <dbReference type="NCBI Taxonomy" id="6706"/>
    <lineage>
        <taxon>Eukaryota</taxon>
        <taxon>Metazoa</taxon>
        <taxon>Ecdysozoa</taxon>
        <taxon>Arthropoda</taxon>
        <taxon>Crustacea</taxon>
        <taxon>Multicrustacea</taxon>
        <taxon>Malacostraca</taxon>
        <taxon>Eumalacostraca</taxon>
        <taxon>Eucarida</taxon>
        <taxon>Decapoda</taxon>
        <taxon>Pleocyemata</taxon>
        <taxon>Astacidea</taxon>
        <taxon>Nephropoidea</taxon>
        <taxon>Nephropidae</taxon>
        <taxon>Homarus</taxon>
    </lineage>
</organism>
<dbReference type="InterPro" id="IPR027443">
    <property type="entry name" value="IPNS-like_sf"/>
</dbReference>
<dbReference type="GO" id="GO:0046872">
    <property type="term" value="F:metal ion binding"/>
    <property type="evidence" value="ECO:0007669"/>
    <property type="project" value="UniProtKB-KW"/>
</dbReference>
<dbReference type="Gene3D" id="2.60.120.330">
    <property type="entry name" value="B-lactam Antibiotic, Isopenicillin N Synthase, Chain"/>
    <property type="match status" value="1"/>
</dbReference>
<keyword evidence="1" id="KW-0408">Iron</keyword>
<dbReference type="EMBL" id="JAHLQT010021845">
    <property type="protein sequence ID" value="KAG7166945.1"/>
    <property type="molecule type" value="Genomic_DNA"/>
</dbReference>
<evidence type="ECO:0000313" key="4">
    <source>
        <dbReference type="Proteomes" id="UP000747542"/>
    </source>
</evidence>
<feature type="domain" description="Fe2OG dioxygenase" evidence="2">
    <location>
        <begin position="178"/>
        <end position="286"/>
    </location>
</feature>
<evidence type="ECO:0000259" key="2">
    <source>
        <dbReference type="PROSITE" id="PS51471"/>
    </source>
</evidence>
<dbReference type="InterPro" id="IPR026992">
    <property type="entry name" value="DIOX_N"/>
</dbReference>
<dbReference type="SUPFAM" id="SSF51197">
    <property type="entry name" value="Clavaminate synthase-like"/>
    <property type="match status" value="1"/>
</dbReference>
<dbReference type="PROSITE" id="PS51471">
    <property type="entry name" value="FE2OG_OXY"/>
    <property type="match status" value="1"/>
</dbReference>
<name>A0A8J5K4M0_HOMAM</name>
<dbReference type="FunFam" id="2.60.120.330:FF:000038">
    <property type="entry name" value="Si:dkey-10o6.2"/>
    <property type="match status" value="1"/>
</dbReference>
<dbReference type="AlphaFoldDB" id="A0A8J5K4M0"/>
<protein>
    <recommendedName>
        <fullName evidence="2">Fe2OG dioxygenase domain-containing protein</fullName>
    </recommendedName>
</protein>
<reference evidence="3" key="1">
    <citation type="journal article" date="2021" name="Sci. Adv.">
        <title>The American lobster genome reveals insights on longevity, neural, and immune adaptations.</title>
        <authorList>
            <person name="Polinski J.M."/>
            <person name="Zimin A.V."/>
            <person name="Clark K.F."/>
            <person name="Kohn A.B."/>
            <person name="Sadowski N."/>
            <person name="Timp W."/>
            <person name="Ptitsyn A."/>
            <person name="Khanna P."/>
            <person name="Romanova D.Y."/>
            <person name="Williams P."/>
            <person name="Greenwood S.J."/>
            <person name="Moroz L.L."/>
            <person name="Walt D.R."/>
            <person name="Bodnar A.G."/>
        </authorList>
    </citation>
    <scope>NUCLEOTIDE SEQUENCE</scope>
    <source>
        <strain evidence="3">GMGI-L3</strain>
    </source>
</reference>
<keyword evidence="1" id="KW-0560">Oxidoreductase</keyword>
<dbReference type="GO" id="GO:0016491">
    <property type="term" value="F:oxidoreductase activity"/>
    <property type="evidence" value="ECO:0007669"/>
    <property type="project" value="UniProtKB-KW"/>
</dbReference>
<proteinExistence type="inferred from homology"/>
<keyword evidence="1" id="KW-0479">Metal-binding</keyword>
<dbReference type="InterPro" id="IPR050231">
    <property type="entry name" value="Iron_ascorbate_oxido_reductase"/>
</dbReference>
<comment type="similarity">
    <text evidence="1">Belongs to the iron/ascorbate-dependent oxidoreductase family.</text>
</comment>
<dbReference type="Pfam" id="PF03171">
    <property type="entry name" value="2OG-FeII_Oxy"/>
    <property type="match status" value="1"/>
</dbReference>
<dbReference type="InterPro" id="IPR044861">
    <property type="entry name" value="IPNS-like_FE2OG_OXY"/>
</dbReference>
<sequence>FTLQKMEGITPGRRIPLVDLGQLGLMHDEEPSQEEWQRVARQLHDAFTDIGFVYLTNHGVSDDQMDHLFKSSATFFNLDEETKIRYQRDPEKQQGYVAVDRETLDKSKNSHELREAYDLKSIDGLFPDAEVPSLRPAVTSFLKSCTTLNNRLLIALAHSLGLERNFFISTHKDICSDNNMSCLRLLHYPRVPDTVPEGAIRCGAHTDYGTITLLFQDNMGGLQVRERGGSWVEAVPVPGTILVNVGDLLQFWTADKFLATEHRVLIPTEEVRLKASRHSIVFFIHPDDPVLIKPLDNSSSYQPITARDHVLKKFRHTYNY</sequence>
<evidence type="ECO:0000313" key="3">
    <source>
        <dbReference type="EMBL" id="KAG7166945.1"/>
    </source>
</evidence>
<evidence type="ECO:0000256" key="1">
    <source>
        <dbReference type="RuleBase" id="RU003682"/>
    </source>
</evidence>
<dbReference type="Proteomes" id="UP000747542">
    <property type="component" value="Unassembled WGS sequence"/>
</dbReference>
<comment type="caution">
    <text evidence="3">The sequence shown here is derived from an EMBL/GenBank/DDBJ whole genome shotgun (WGS) entry which is preliminary data.</text>
</comment>
<keyword evidence="4" id="KW-1185">Reference proteome</keyword>
<dbReference type="InterPro" id="IPR005123">
    <property type="entry name" value="Oxoglu/Fe-dep_dioxygenase_dom"/>
</dbReference>
<dbReference type="PANTHER" id="PTHR47990">
    <property type="entry name" value="2-OXOGLUTARATE (2OG) AND FE(II)-DEPENDENT OXYGENASE SUPERFAMILY PROTEIN-RELATED"/>
    <property type="match status" value="1"/>
</dbReference>
<gene>
    <name evidence="3" type="ORF">Hamer_G005243</name>
</gene>